<protein>
    <submittedName>
        <fullName evidence="2">Uncharacterized protein</fullName>
    </submittedName>
</protein>
<accession>A0AAU2UX09</accession>
<gene>
    <name evidence="2" type="ORF">OG549_01100</name>
</gene>
<name>A0AAU2UX09_9ACTN</name>
<organism evidence="2">
    <name type="scientific">Streptomyces sp. NBC_00003</name>
    <dbReference type="NCBI Taxonomy" id="2903608"/>
    <lineage>
        <taxon>Bacteria</taxon>
        <taxon>Bacillati</taxon>
        <taxon>Actinomycetota</taxon>
        <taxon>Actinomycetes</taxon>
        <taxon>Kitasatosporales</taxon>
        <taxon>Streptomycetaceae</taxon>
        <taxon>Streptomyces</taxon>
    </lineage>
</organism>
<keyword evidence="1" id="KW-0812">Transmembrane</keyword>
<dbReference type="EMBL" id="CP108318">
    <property type="protein sequence ID" value="WTW59355.1"/>
    <property type="molecule type" value="Genomic_DNA"/>
</dbReference>
<reference evidence="2" key="1">
    <citation type="submission" date="2022-10" db="EMBL/GenBank/DDBJ databases">
        <title>The complete genomes of actinobacterial strains from the NBC collection.</title>
        <authorList>
            <person name="Joergensen T.S."/>
            <person name="Alvarez Arevalo M."/>
            <person name="Sterndorff E.B."/>
            <person name="Faurdal D."/>
            <person name="Vuksanovic O."/>
            <person name="Mourched A.-S."/>
            <person name="Charusanti P."/>
            <person name="Shaw S."/>
            <person name="Blin K."/>
            <person name="Weber T."/>
        </authorList>
    </citation>
    <scope>NUCLEOTIDE SEQUENCE</scope>
    <source>
        <strain evidence="2">NBC_00003</strain>
    </source>
</reference>
<dbReference type="AlphaFoldDB" id="A0AAU2UX09"/>
<feature type="transmembrane region" description="Helical" evidence="1">
    <location>
        <begin position="39"/>
        <end position="55"/>
    </location>
</feature>
<keyword evidence="1" id="KW-0472">Membrane</keyword>
<feature type="transmembrane region" description="Helical" evidence="1">
    <location>
        <begin position="85"/>
        <end position="103"/>
    </location>
</feature>
<keyword evidence="1" id="KW-1133">Transmembrane helix</keyword>
<proteinExistence type="predicted"/>
<sequence length="126" mass="13269">MPASVRAAQITIWVMMGLCLLMSIALSIADTPRVGGANFSQNLMGCVLFVLAFRYGTAGKGVRTASIILASVQIMMALGGTARGIPGGVFALVGAIVVVVLLSQRTAGEWFRRPRSPHAAAEFARY</sequence>
<evidence type="ECO:0000256" key="1">
    <source>
        <dbReference type="SAM" id="Phobius"/>
    </source>
</evidence>
<evidence type="ECO:0000313" key="2">
    <source>
        <dbReference type="EMBL" id="WTW59355.1"/>
    </source>
</evidence>